<protein>
    <recommendedName>
        <fullName evidence="2">Polymerase/histidinol phosphatase N-terminal domain-containing protein</fullName>
    </recommendedName>
</protein>
<dbReference type="InterPro" id="IPR046249">
    <property type="entry name" value="DUF6282"/>
</dbReference>
<gene>
    <name evidence="1" type="ORF">METZ01_LOCUS2554</name>
</gene>
<proteinExistence type="predicted"/>
<dbReference type="AlphaFoldDB" id="A0A381N4Z2"/>
<dbReference type="Pfam" id="PF19799">
    <property type="entry name" value="DUF6282"/>
    <property type="match status" value="1"/>
</dbReference>
<dbReference type="InterPro" id="IPR032466">
    <property type="entry name" value="Metal_Hydrolase"/>
</dbReference>
<reference evidence="1" key="1">
    <citation type="submission" date="2018-05" db="EMBL/GenBank/DDBJ databases">
        <authorList>
            <person name="Lanie J.A."/>
            <person name="Ng W.-L."/>
            <person name="Kazmierczak K.M."/>
            <person name="Andrzejewski T.M."/>
            <person name="Davidsen T.M."/>
            <person name="Wayne K.J."/>
            <person name="Tettelin H."/>
            <person name="Glass J.I."/>
            <person name="Rusch D."/>
            <person name="Podicherti R."/>
            <person name="Tsui H.-C.T."/>
            <person name="Winkler M.E."/>
        </authorList>
    </citation>
    <scope>NUCLEOTIDE SEQUENCE</scope>
</reference>
<organism evidence="1">
    <name type="scientific">marine metagenome</name>
    <dbReference type="NCBI Taxonomy" id="408172"/>
    <lineage>
        <taxon>unclassified sequences</taxon>
        <taxon>metagenomes</taxon>
        <taxon>ecological metagenomes</taxon>
    </lineage>
</organism>
<dbReference type="Gene3D" id="3.20.20.140">
    <property type="entry name" value="Metal-dependent hydrolases"/>
    <property type="match status" value="1"/>
</dbReference>
<name>A0A381N4Z2_9ZZZZ</name>
<dbReference type="EMBL" id="UINC01000131">
    <property type="protein sequence ID" value="SUZ49700.1"/>
    <property type="molecule type" value="Genomic_DNA"/>
</dbReference>
<sequence>MKWVIVGLLVSRMLVLVPPVLAQTTSLAGVIDFHVHSGPDSRPRSVSDLEIARIAKRAGMRGMVFKNHFTMTADRAWLAMQEVDGIEIFGGVALNHAVGGLNAEAVRQLVAFSGGRGKVVWLPTFDAEFWMTRAGDPGEFVPVMRNGRPDPALAEIFDLVAEHELVLAMGHSSPEEVLALIPEARSRGVQRILVTHGLGQQPSRVQLAEMAEQDAIIELVWLAVGNGEFSLSDYAEAIREIGAEHFLLSSDLGQEMNPLHPDGLRAFIDGLRREGIADADIDLMIRRNPAQLLGLEP</sequence>
<evidence type="ECO:0000313" key="1">
    <source>
        <dbReference type="EMBL" id="SUZ49700.1"/>
    </source>
</evidence>
<dbReference type="SUPFAM" id="SSF51556">
    <property type="entry name" value="Metallo-dependent hydrolases"/>
    <property type="match status" value="1"/>
</dbReference>
<accession>A0A381N4Z2</accession>
<evidence type="ECO:0008006" key="2">
    <source>
        <dbReference type="Google" id="ProtNLM"/>
    </source>
</evidence>